<dbReference type="Proteomes" id="UP000283269">
    <property type="component" value="Unassembled WGS sequence"/>
</dbReference>
<feature type="domain" description="GST N-terminal" evidence="1">
    <location>
        <begin position="8"/>
        <end position="99"/>
    </location>
</feature>
<dbReference type="Gene3D" id="1.20.1050.10">
    <property type="match status" value="2"/>
</dbReference>
<comment type="caution">
    <text evidence="2">The sequence shown here is derived from an EMBL/GenBank/DDBJ whole genome shotgun (WGS) entry which is preliminary data.</text>
</comment>
<dbReference type="InterPro" id="IPR036282">
    <property type="entry name" value="Glutathione-S-Trfase_C_sf"/>
</dbReference>
<dbReference type="InterPro" id="IPR004045">
    <property type="entry name" value="Glutathione_S-Trfase_N"/>
</dbReference>
<dbReference type="PANTHER" id="PTHR42673:SF4">
    <property type="entry name" value="MALEYLACETOACETATE ISOMERASE"/>
    <property type="match status" value="1"/>
</dbReference>
<dbReference type="GO" id="GO:0004364">
    <property type="term" value="F:glutathione transferase activity"/>
    <property type="evidence" value="ECO:0007669"/>
    <property type="project" value="TreeGrafter"/>
</dbReference>
<organism evidence="2 3">
    <name type="scientific">Psilocybe cyanescens</name>
    <dbReference type="NCBI Taxonomy" id="93625"/>
    <lineage>
        <taxon>Eukaryota</taxon>
        <taxon>Fungi</taxon>
        <taxon>Dikarya</taxon>
        <taxon>Basidiomycota</taxon>
        <taxon>Agaricomycotina</taxon>
        <taxon>Agaricomycetes</taxon>
        <taxon>Agaricomycetidae</taxon>
        <taxon>Agaricales</taxon>
        <taxon>Agaricineae</taxon>
        <taxon>Strophariaceae</taxon>
        <taxon>Psilocybe</taxon>
    </lineage>
</organism>
<dbReference type="EMBL" id="NHYD01000455">
    <property type="protein sequence ID" value="PPQ94131.1"/>
    <property type="molecule type" value="Genomic_DNA"/>
</dbReference>
<dbReference type="GO" id="GO:0006559">
    <property type="term" value="P:L-phenylalanine catabolic process"/>
    <property type="evidence" value="ECO:0007669"/>
    <property type="project" value="TreeGrafter"/>
</dbReference>
<dbReference type="InterPro" id="IPR036249">
    <property type="entry name" value="Thioredoxin-like_sf"/>
</dbReference>
<dbReference type="Gene3D" id="3.40.30.10">
    <property type="entry name" value="Glutaredoxin"/>
    <property type="match status" value="2"/>
</dbReference>
<accession>A0A409XTV8</accession>
<reference evidence="2 3" key="1">
    <citation type="journal article" date="2018" name="Evol. Lett.">
        <title>Horizontal gene cluster transfer increased hallucinogenic mushroom diversity.</title>
        <authorList>
            <person name="Reynolds H.T."/>
            <person name="Vijayakumar V."/>
            <person name="Gluck-Thaler E."/>
            <person name="Korotkin H.B."/>
            <person name="Matheny P.B."/>
            <person name="Slot J.C."/>
        </authorList>
    </citation>
    <scope>NUCLEOTIDE SEQUENCE [LARGE SCALE GENOMIC DNA]</scope>
    <source>
        <strain evidence="2 3">2631</strain>
    </source>
</reference>
<dbReference type="STRING" id="93625.A0A409XTV8"/>
<proteinExistence type="predicted"/>
<protein>
    <recommendedName>
        <fullName evidence="1">GST N-terminal domain-containing protein</fullName>
    </recommendedName>
</protein>
<evidence type="ECO:0000313" key="3">
    <source>
        <dbReference type="Proteomes" id="UP000283269"/>
    </source>
</evidence>
<gene>
    <name evidence="2" type="ORF">CVT25_007887</name>
</gene>
<dbReference type="SUPFAM" id="SSF47616">
    <property type="entry name" value="GST C-terminal domain-like"/>
    <property type="match status" value="1"/>
</dbReference>
<dbReference type="Pfam" id="PF13409">
    <property type="entry name" value="GST_N_2"/>
    <property type="match status" value="1"/>
</dbReference>
<evidence type="ECO:0000259" key="1">
    <source>
        <dbReference type="PROSITE" id="PS50404"/>
    </source>
</evidence>
<dbReference type="OrthoDB" id="4951845at2759"/>
<dbReference type="SUPFAM" id="SSF52833">
    <property type="entry name" value="Thioredoxin-like"/>
    <property type="match status" value="1"/>
</dbReference>
<evidence type="ECO:0000313" key="2">
    <source>
        <dbReference type="EMBL" id="PPQ94131.1"/>
    </source>
</evidence>
<dbReference type="InterPro" id="IPR054416">
    <property type="entry name" value="GST_UstS-like_C"/>
</dbReference>
<dbReference type="PROSITE" id="PS50404">
    <property type="entry name" value="GST_NTER"/>
    <property type="match status" value="1"/>
</dbReference>
<dbReference type="AlphaFoldDB" id="A0A409XTV8"/>
<dbReference type="Pfam" id="PF22041">
    <property type="entry name" value="GST_C_7"/>
    <property type="match status" value="2"/>
</dbReference>
<dbReference type="InParanoid" id="A0A409XTV8"/>
<keyword evidence="3" id="KW-1185">Reference proteome</keyword>
<sequence>MTIIFYDIPSTLAGNAWSPNTFKTRYTLNFKGIAFTTEWVEYPVIEPLCKKLGIKPTAKNPDGSDHYTLPAIHDPSTGVYIADSVLIAEYLDKTYPNTPPVFPRNTLGLHHAFAAAFSSALEPLWEFILPDTRFVLNPRSLEYFGRTREQAFRKPLDDVRPKGEYAIKRWAELQEGLGKVNTWYSKTDDLGPYLMGNEASWDDIIVASYLTWLRVVWGQDSQQWKDIAGWHGGRWERLLRELEMYATIDTGAKLNIRPTSKKSLEGTDHYDTLPVIYDPSTGVYLADSMVIANYLDKTCLNTPSLFPNKTVGMHYAFLVAIGDMVALIWEFTNLAAAAILGPPSKKYIWDVRERSFGKSLEGASPKGEYAVAQWTKLQANFETVASWYARTDDIGLYFIEDEILWADIVMASYLAK</sequence>
<dbReference type="GO" id="GO:0016034">
    <property type="term" value="F:maleylacetoacetate isomerase activity"/>
    <property type="evidence" value="ECO:0007669"/>
    <property type="project" value="TreeGrafter"/>
</dbReference>
<dbReference type="PANTHER" id="PTHR42673">
    <property type="entry name" value="MALEYLACETOACETATE ISOMERASE"/>
    <property type="match status" value="1"/>
</dbReference>
<name>A0A409XTV8_PSICY</name>
<dbReference type="GO" id="GO:0006749">
    <property type="term" value="P:glutathione metabolic process"/>
    <property type="evidence" value="ECO:0007669"/>
    <property type="project" value="TreeGrafter"/>
</dbReference>